<name>A0A6J6KFC9_9ZZZZ</name>
<dbReference type="Pfam" id="PF00702">
    <property type="entry name" value="Hydrolase"/>
    <property type="match status" value="1"/>
</dbReference>
<dbReference type="EMBL" id="CAEZTQ010000058">
    <property type="protein sequence ID" value="CAB4570393.1"/>
    <property type="molecule type" value="Genomic_DNA"/>
</dbReference>
<evidence type="ECO:0000313" key="1">
    <source>
        <dbReference type="EMBL" id="CAB4570393.1"/>
    </source>
</evidence>
<dbReference type="InterPro" id="IPR023214">
    <property type="entry name" value="HAD_sf"/>
</dbReference>
<dbReference type="PANTHER" id="PTHR46649:SF4">
    <property type="entry name" value="HALOACID DEHALOGENASE-LIKE HYDROLASE (HAD) SUPERFAMILY PROTEIN"/>
    <property type="match status" value="1"/>
</dbReference>
<sequence>MWNVKAEYDAILFDAGGVFVIPDPAVLAPTLAYYGATLDHDQYHRAHYGAMAAKSRAQVTEDDWSHYNRRYVELVGVHPDEHDSAVYVLSRTRHAHLWRAPIAGSSQVLRALNQRGTPIGVVSNASGQVEEILQRSGICQVGEGPLPQVRCIVDSDVVGVAKPDPKIFDFALPYFAGIEKSRIAYVGDSVVMDIGGAHAAGLTPILVDPYDDAVDLVDCRRISTLEELL</sequence>
<dbReference type="SUPFAM" id="SSF56784">
    <property type="entry name" value="HAD-like"/>
    <property type="match status" value="1"/>
</dbReference>
<dbReference type="SFLD" id="SFLDS00003">
    <property type="entry name" value="Haloacid_Dehalogenase"/>
    <property type="match status" value="1"/>
</dbReference>
<dbReference type="AlphaFoldDB" id="A0A6J6KFC9"/>
<dbReference type="Gene3D" id="3.40.50.1000">
    <property type="entry name" value="HAD superfamily/HAD-like"/>
    <property type="match status" value="1"/>
</dbReference>
<protein>
    <submittedName>
        <fullName evidence="2">Unannotated protein</fullName>
    </submittedName>
</protein>
<dbReference type="InterPro" id="IPR036412">
    <property type="entry name" value="HAD-like_sf"/>
</dbReference>
<accession>A0A6J6KFC9</accession>
<evidence type="ECO:0000313" key="2">
    <source>
        <dbReference type="EMBL" id="CAB4647173.1"/>
    </source>
</evidence>
<dbReference type="PANTHER" id="PTHR46649">
    <property type="match status" value="1"/>
</dbReference>
<gene>
    <name evidence="1" type="ORF">UFOPK1704_00406</name>
    <name evidence="2" type="ORF">UFOPK2169_00509</name>
</gene>
<organism evidence="2">
    <name type="scientific">freshwater metagenome</name>
    <dbReference type="NCBI Taxonomy" id="449393"/>
    <lineage>
        <taxon>unclassified sequences</taxon>
        <taxon>metagenomes</taxon>
        <taxon>ecological metagenomes</taxon>
    </lineage>
</organism>
<dbReference type="SFLD" id="SFLDG01129">
    <property type="entry name" value="C1.5:_HAD__Beta-PGM__Phosphata"/>
    <property type="match status" value="1"/>
</dbReference>
<dbReference type="EMBL" id="CAEZWE010000014">
    <property type="protein sequence ID" value="CAB4647173.1"/>
    <property type="molecule type" value="Genomic_DNA"/>
</dbReference>
<reference evidence="2" key="1">
    <citation type="submission" date="2020-05" db="EMBL/GenBank/DDBJ databases">
        <authorList>
            <person name="Chiriac C."/>
            <person name="Salcher M."/>
            <person name="Ghai R."/>
            <person name="Kavagutti S V."/>
        </authorList>
    </citation>
    <scope>NUCLEOTIDE SEQUENCE</scope>
</reference>
<proteinExistence type="predicted"/>